<dbReference type="InterPro" id="IPR011712">
    <property type="entry name" value="Sig_transdc_His_kin_sub3_dim/P"/>
</dbReference>
<dbReference type="Pfam" id="PF07730">
    <property type="entry name" value="HisKA_3"/>
    <property type="match status" value="1"/>
</dbReference>
<keyword evidence="5" id="KW-0547">Nucleotide-binding</keyword>
<evidence type="ECO:0000259" key="10">
    <source>
        <dbReference type="SMART" id="SM00387"/>
    </source>
</evidence>
<sequence>MSALSESPGTTKAVGDVPMLRSRGLLAADASLAAVLGALMIYSALRPSMLHVLSVPIWTGLCIALLSALAVATRRLAPLASLSVAVLSSAAAWLLGFERDSFLTVSLILYVVASTRPPRRSGPLLAGAVLTTTAIYLSAPPASTLHPHPVWWQLLGTAATPVAIESAGWALGLAVYRQRSYVEAVKIQAAQQVRAQQELAARSAAEERLRIARELHDVVAHAMSVITVQAGVARYIDAEMPERASAALESIESTGRQALRDMRQLLGVLRAEGERAASSPAPALSDLGELVDGMHAAGTSVDLRVGGDVRQLPEGLELSAYRIVQEALTNVVKHAATDRARVDLRYEPEELAIEIVDDGAGARAAMSGAGHGLVGMRERAALHGGSLEAGPLPVRGYRVAARLPISAPLEAVPA</sequence>
<evidence type="ECO:0000313" key="11">
    <source>
        <dbReference type="EMBL" id="MBR7830054.1"/>
    </source>
</evidence>
<accession>A0A941IK12</accession>
<keyword evidence="9" id="KW-1133">Transmembrane helix</keyword>
<keyword evidence="4" id="KW-0808">Transferase</keyword>
<gene>
    <name evidence="11" type="ORF">KDK95_27375</name>
</gene>
<dbReference type="PANTHER" id="PTHR24421">
    <property type="entry name" value="NITRATE/NITRITE SENSOR PROTEIN NARX-RELATED"/>
    <property type="match status" value="1"/>
</dbReference>
<feature type="transmembrane region" description="Helical" evidence="9">
    <location>
        <begin position="52"/>
        <end position="73"/>
    </location>
</feature>
<dbReference type="EC" id="2.7.13.3" evidence="2"/>
<evidence type="ECO:0000256" key="8">
    <source>
        <dbReference type="ARBA" id="ARBA00023012"/>
    </source>
</evidence>
<dbReference type="GO" id="GO:0046983">
    <property type="term" value="F:protein dimerization activity"/>
    <property type="evidence" value="ECO:0007669"/>
    <property type="project" value="InterPro"/>
</dbReference>
<keyword evidence="8" id="KW-0902">Two-component regulatory system</keyword>
<feature type="transmembrane region" description="Helical" evidence="9">
    <location>
        <begin position="25"/>
        <end position="45"/>
    </location>
</feature>
<dbReference type="Gene3D" id="1.20.5.1930">
    <property type="match status" value="1"/>
</dbReference>
<reference evidence="11" key="1">
    <citation type="submission" date="2021-04" db="EMBL/GenBank/DDBJ databases">
        <title>Genome based classification of Actinospica acidithermotolerans sp. nov., an actinobacterium isolated from an Indonesian hot spring.</title>
        <authorList>
            <person name="Kusuma A.B."/>
            <person name="Putra K.E."/>
            <person name="Nafisah S."/>
            <person name="Loh J."/>
            <person name="Nouioui I."/>
            <person name="Goodfellow M."/>
        </authorList>
    </citation>
    <scope>NUCLEOTIDE SEQUENCE</scope>
    <source>
        <strain evidence="11">MGRD01-02</strain>
    </source>
</reference>
<keyword evidence="7" id="KW-0067">ATP-binding</keyword>
<evidence type="ECO:0000313" key="12">
    <source>
        <dbReference type="Proteomes" id="UP000676325"/>
    </source>
</evidence>
<evidence type="ECO:0000256" key="6">
    <source>
        <dbReference type="ARBA" id="ARBA00022777"/>
    </source>
</evidence>
<dbReference type="SUPFAM" id="SSF55874">
    <property type="entry name" value="ATPase domain of HSP90 chaperone/DNA topoisomerase II/histidine kinase"/>
    <property type="match status" value="1"/>
</dbReference>
<dbReference type="InterPro" id="IPR003594">
    <property type="entry name" value="HATPase_dom"/>
</dbReference>
<keyword evidence="9" id="KW-0812">Transmembrane</keyword>
<proteinExistence type="predicted"/>
<comment type="catalytic activity">
    <reaction evidence="1">
        <text>ATP + protein L-histidine = ADP + protein N-phospho-L-histidine.</text>
        <dbReference type="EC" id="2.7.13.3"/>
    </reaction>
</comment>
<keyword evidence="6 11" id="KW-0418">Kinase</keyword>
<dbReference type="RefSeq" id="WP_212521185.1">
    <property type="nucleotide sequence ID" value="NZ_JAGSOH010000112.1"/>
</dbReference>
<name>A0A941IK12_9ACTN</name>
<keyword evidence="12" id="KW-1185">Reference proteome</keyword>
<evidence type="ECO:0000256" key="7">
    <source>
        <dbReference type="ARBA" id="ARBA00022840"/>
    </source>
</evidence>
<organism evidence="11 12">
    <name type="scientific">Actinospica acidithermotolerans</name>
    <dbReference type="NCBI Taxonomy" id="2828514"/>
    <lineage>
        <taxon>Bacteria</taxon>
        <taxon>Bacillati</taxon>
        <taxon>Actinomycetota</taxon>
        <taxon>Actinomycetes</taxon>
        <taxon>Catenulisporales</taxon>
        <taxon>Actinospicaceae</taxon>
        <taxon>Actinospica</taxon>
    </lineage>
</organism>
<evidence type="ECO:0000256" key="5">
    <source>
        <dbReference type="ARBA" id="ARBA00022741"/>
    </source>
</evidence>
<evidence type="ECO:0000256" key="1">
    <source>
        <dbReference type="ARBA" id="ARBA00000085"/>
    </source>
</evidence>
<dbReference type="SMART" id="SM00387">
    <property type="entry name" value="HATPase_c"/>
    <property type="match status" value="1"/>
</dbReference>
<comment type="caution">
    <text evidence="11">The sequence shown here is derived from an EMBL/GenBank/DDBJ whole genome shotgun (WGS) entry which is preliminary data.</text>
</comment>
<dbReference type="InterPro" id="IPR050482">
    <property type="entry name" value="Sensor_HK_TwoCompSys"/>
</dbReference>
<dbReference type="PANTHER" id="PTHR24421:SF10">
    <property type="entry name" value="NITRATE_NITRITE SENSOR PROTEIN NARQ"/>
    <property type="match status" value="1"/>
</dbReference>
<dbReference type="GO" id="GO:0005524">
    <property type="term" value="F:ATP binding"/>
    <property type="evidence" value="ECO:0007669"/>
    <property type="project" value="UniProtKB-KW"/>
</dbReference>
<dbReference type="EMBL" id="JAGSOH010000112">
    <property type="protein sequence ID" value="MBR7830054.1"/>
    <property type="molecule type" value="Genomic_DNA"/>
</dbReference>
<dbReference type="GO" id="GO:0016020">
    <property type="term" value="C:membrane"/>
    <property type="evidence" value="ECO:0007669"/>
    <property type="project" value="InterPro"/>
</dbReference>
<evidence type="ECO:0000256" key="3">
    <source>
        <dbReference type="ARBA" id="ARBA00022553"/>
    </source>
</evidence>
<dbReference type="InterPro" id="IPR036890">
    <property type="entry name" value="HATPase_C_sf"/>
</dbReference>
<dbReference type="Proteomes" id="UP000676325">
    <property type="component" value="Unassembled WGS sequence"/>
</dbReference>
<dbReference type="Pfam" id="PF02518">
    <property type="entry name" value="HATPase_c"/>
    <property type="match status" value="1"/>
</dbReference>
<keyword evidence="3" id="KW-0597">Phosphoprotein</keyword>
<feature type="domain" description="Histidine kinase/HSP90-like ATPase" evidence="10">
    <location>
        <begin position="315"/>
        <end position="407"/>
    </location>
</feature>
<evidence type="ECO:0000256" key="9">
    <source>
        <dbReference type="SAM" id="Phobius"/>
    </source>
</evidence>
<dbReference type="CDD" id="cd16917">
    <property type="entry name" value="HATPase_UhpB-NarQ-NarX-like"/>
    <property type="match status" value="1"/>
</dbReference>
<protein>
    <recommendedName>
        <fullName evidence="2">histidine kinase</fullName>
        <ecNumber evidence="2">2.7.13.3</ecNumber>
    </recommendedName>
</protein>
<feature type="transmembrane region" description="Helical" evidence="9">
    <location>
        <begin position="79"/>
        <end position="97"/>
    </location>
</feature>
<evidence type="ECO:0000256" key="2">
    <source>
        <dbReference type="ARBA" id="ARBA00012438"/>
    </source>
</evidence>
<keyword evidence="9" id="KW-0472">Membrane</keyword>
<evidence type="ECO:0000256" key="4">
    <source>
        <dbReference type="ARBA" id="ARBA00022679"/>
    </source>
</evidence>
<dbReference type="AlphaFoldDB" id="A0A941IK12"/>
<dbReference type="Gene3D" id="3.30.565.10">
    <property type="entry name" value="Histidine kinase-like ATPase, C-terminal domain"/>
    <property type="match status" value="1"/>
</dbReference>
<dbReference type="GO" id="GO:0000155">
    <property type="term" value="F:phosphorelay sensor kinase activity"/>
    <property type="evidence" value="ECO:0007669"/>
    <property type="project" value="InterPro"/>
</dbReference>